<dbReference type="NCBIfam" id="NF038128">
    <property type="entry name" value="choice_anch_J"/>
    <property type="match status" value="1"/>
</dbReference>
<dbReference type="Proteomes" id="UP001460072">
    <property type="component" value="Unassembled WGS sequence"/>
</dbReference>
<feature type="signal peptide" evidence="2">
    <location>
        <begin position="1"/>
        <end position="18"/>
    </location>
</feature>
<evidence type="ECO:0000256" key="1">
    <source>
        <dbReference type="ARBA" id="ARBA00022729"/>
    </source>
</evidence>
<feature type="chain" id="PRO_5047024939" evidence="2">
    <location>
        <begin position="19"/>
        <end position="301"/>
    </location>
</feature>
<evidence type="ECO:0000259" key="3">
    <source>
        <dbReference type="Pfam" id="PF07675"/>
    </source>
</evidence>
<keyword evidence="1 2" id="KW-0732">Signal</keyword>
<dbReference type="InterPro" id="IPR011628">
    <property type="entry name" value="Cleaved_adhesin"/>
</dbReference>
<dbReference type="RefSeq" id="WP_342694620.1">
    <property type="nucleotide sequence ID" value="NZ_JBCGDO010000001.1"/>
</dbReference>
<name>A0ABU9N0Y1_9FLAO</name>
<evidence type="ECO:0000256" key="2">
    <source>
        <dbReference type="SAM" id="SignalP"/>
    </source>
</evidence>
<reference evidence="5 6" key="1">
    <citation type="submission" date="2024-03" db="EMBL/GenBank/DDBJ databases">
        <title>Two novel species of the genus Flavobacterium exhibiting potentially degradation of complex polysaccharides.</title>
        <authorList>
            <person name="Lian X."/>
        </authorList>
    </citation>
    <scope>NUCLEOTIDE SEQUENCE [LARGE SCALE GENOMIC DNA]</scope>
    <source>
        <strain evidence="6">j3</strain>
    </source>
</reference>
<protein>
    <submittedName>
        <fullName evidence="5">T9SS type A sorting domain-containing protein</fullName>
    </submittedName>
</protein>
<feature type="domain" description="Cleaved adhesin" evidence="3">
    <location>
        <begin position="89"/>
        <end position="177"/>
    </location>
</feature>
<dbReference type="Gene3D" id="2.60.120.200">
    <property type="match status" value="1"/>
</dbReference>
<dbReference type="EMBL" id="JBCGDO010000001">
    <property type="protein sequence ID" value="MEM0541389.1"/>
    <property type="molecule type" value="Genomic_DNA"/>
</dbReference>
<dbReference type="Pfam" id="PF18962">
    <property type="entry name" value="Por_Secre_tail"/>
    <property type="match status" value="1"/>
</dbReference>
<comment type="caution">
    <text evidence="5">The sequence shown here is derived from an EMBL/GenBank/DDBJ whole genome shotgun (WGS) entry which is preliminary data.</text>
</comment>
<accession>A0ABU9N0Y1</accession>
<gene>
    <name evidence="5" type="ORF">WFZ85_02070</name>
</gene>
<evidence type="ECO:0000313" key="6">
    <source>
        <dbReference type="Proteomes" id="UP001460072"/>
    </source>
</evidence>
<sequence>MKKLLLSILVLGAFSANAQTTIFAENWDGVGPGVAGWTLYNVDGRTPVGPEGTAGEALSFLIQDAWNVLSLSDIQGANSEFLEYPAAATGMANNIIASNSWYTPIGVANDWLVSPLITVPTGATNITLTWAATSLGSEQFLEDYRVLLSPTGGNAVANFTNLLIDVNNELSSGNFRTQILNNNLAGTSFRIAFQNDGNDQYVMFLDNIRVSANLPLSNGDFFSSKFSIYPNPANNVVSISNFDNIMLNEIIITDVNGRIVVKNKYSNVSQTEVNVSELTSGVYFMNIDTDSGRATKKFIKN</sequence>
<dbReference type="InterPro" id="IPR026444">
    <property type="entry name" value="Secre_tail"/>
</dbReference>
<feature type="domain" description="Secretion system C-terminal sorting" evidence="4">
    <location>
        <begin position="228"/>
        <end position="299"/>
    </location>
</feature>
<keyword evidence="6" id="KW-1185">Reference proteome</keyword>
<organism evidence="5 6">
    <name type="scientific">Flavobacterium aureirubrum</name>
    <dbReference type="NCBI Taxonomy" id="3133147"/>
    <lineage>
        <taxon>Bacteria</taxon>
        <taxon>Pseudomonadati</taxon>
        <taxon>Bacteroidota</taxon>
        <taxon>Flavobacteriia</taxon>
        <taxon>Flavobacteriales</taxon>
        <taxon>Flavobacteriaceae</taxon>
        <taxon>Flavobacterium</taxon>
    </lineage>
</organism>
<proteinExistence type="predicted"/>
<evidence type="ECO:0000313" key="5">
    <source>
        <dbReference type="EMBL" id="MEM0541389.1"/>
    </source>
</evidence>
<dbReference type="Pfam" id="PF07675">
    <property type="entry name" value="Cleaved_Adhesin"/>
    <property type="match status" value="1"/>
</dbReference>
<dbReference type="NCBIfam" id="TIGR04183">
    <property type="entry name" value="Por_Secre_tail"/>
    <property type="match status" value="1"/>
</dbReference>
<evidence type="ECO:0000259" key="4">
    <source>
        <dbReference type="Pfam" id="PF18962"/>
    </source>
</evidence>